<name>A0ABY8TW27_TETOB</name>
<feature type="transmembrane region" description="Helical" evidence="2">
    <location>
        <begin position="135"/>
        <end position="159"/>
    </location>
</feature>
<sequence>MFLAQNASKSSVLASVGCNSSSRHRWGSCLPRAAQRSQSAGLQRSSKEPFEAVKRHFEALKARAVNTDALDTSTNSNSNSNSKLPQHQPTWDGFKKALGISAGTAVGAAAVAMYINRFSSTSCIVTGDCSQISDVMKALLIGTHLFTFLLVPGTMYVFYDKVEQLHADRARSPFVVLLGLSLIMVAIMSEIGWHIEQDWYYKEEYNILNMGFYFFLCSGLSAWAFGLRLNAGSDAVTPSTAFLEAPKAAATPQPPATSSTPAAAPAAGFNLGNAADTFLLAVPALTVALYGLAAAQIHTKVPIYIEMSAIFVALTYRFWQLLRTPKVLLFPFFSVGVNLFFISLLDKHQHDAFLNPLFHMLHDAAGTELGIFIIAVLTYTSPLLADAAAPQTSNIKTQ</sequence>
<dbReference type="EMBL" id="CP126211">
    <property type="protein sequence ID" value="WIA13069.1"/>
    <property type="molecule type" value="Genomic_DNA"/>
</dbReference>
<feature type="transmembrane region" description="Helical" evidence="2">
    <location>
        <begin position="327"/>
        <end position="345"/>
    </location>
</feature>
<feature type="region of interest" description="Disordered" evidence="1">
    <location>
        <begin position="68"/>
        <end position="88"/>
    </location>
</feature>
<evidence type="ECO:0000256" key="1">
    <source>
        <dbReference type="SAM" id="MobiDB-lite"/>
    </source>
</evidence>
<organism evidence="3 4">
    <name type="scientific">Tetradesmus obliquus</name>
    <name type="common">Green alga</name>
    <name type="synonym">Acutodesmus obliquus</name>
    <dbReference type="NCBI Taxonomy" id="3088"/>
    <lineage>
        <taxon>Eukaryota</taxon>
        <taxon>Viridiplantae</taxon>
        <taxon>Chlorophyta</taxon>
        <taxon>core chlorophytes</taxon>
        <taxon>Chlorophyceae</taxon>
        <taxon>CS clade</taxon>
        <taxon>Sphaeropleales</taxon>
        <taxon>Scenedesmaceae</taxon>
        <taxon>Tetradesmus</taxon>
    </lineage>
</organism>
<feature type="transmembrane region" description="Helical" evidence="2">
    <location>
        <begin position="278"/>
        <end position="297"/>
    </location>
</feature>
<keyword evidence="2" id="KW-0812">Transmembrane</keyword>
<keyword evidence="2" id="KW-0472">Membrane</keyword>
<proteinExistence type="predicted"/>
<feature type="transmembrane region" description="Helical" evidence="2">
    <location>
        <begin position="97"/>
        <end position="115"/>
    </location>
</feature>
<reference evidence="3 4" key="1">
    <citation type="submission" date="2023-05" db="EMBL/GenBank/DDBJ databases">
        <title>A 100% complete, gapless, phased diploid assembly of the Scenedesmus obliquus UTEX 3031 genome.</title>
        <authorList>
            <person name="Biondi T.C."/>
            <person name="Hanschen E.R."/>
            <person name="Kwon T."/>
            <person name="Eng W."/>
            <person name="Kruse C.P.S."/>
            <person name="Koehler S.I."/>
            <person name="Kunde Y."/>
            <person name="Gleasner C.D."/>
            <person name="You Mak K.T."/>
            <person name="Polle J."/>
            <person name="Hovde B.T."/>
            <person name="Starkenburg S.R."/>
        </authorList>
    </citation>
    <scope>NUCLEOTIDE SEQUENCE [LARGE SCALE GENOMIC DNA]</scope>
    <source>
        <strain evidence="3 4">DOE0152z</strain>
    </source>
</reference>
<evidence type="ECO:0000256" key="2">
    <source>
        <dbReference type="SAM" id="Phobius"/>
    </source>
</evidence>
<feature type="transmembrane region" description="Helical" evidence="2">
    <location>
        <begin position="171"/>
        <end position="195"/>
    </location>
</feature>
<evidence type="ECO:0000313" key="4">
    <source>
        <dbReference type="Proteomes" id="UP001244341"/>
    </source>
</evidence>
<keyword evidence="4" id="KW-1185">Reference proteome</keyword>
<keyword evidence="2" id="KW-1133">Transmembrane helix</keyword>
<protein>
    <submittedName>
        <fullName evidence="3">Uncharacterized protein</fullName>
    </submittedName>
</protein>
<feature type="transmembrane region" description="Helical" evidence="2">
    <location>
        <begin position="365"/>
        <end position="385"/>
    </location>
</feature>
<feature type="compositionally biased region" description="Low complexity" evidence="1">
    <location>
        <begin position="72"/>
        <end position="82"/>
    </location>
</feature>
<evidence type="ECO:0000313" key="3">
    <source>
        <dbReference type="EMBL" id="WIA13069.1"/>
    </source>
</evidence>
<gene>
    <name evidence="3" type="ORF">OEZ85_006673</name>
</gene>
<feature type="transmembrane region" description="Helical" evidence="2">
    <location>
        <begin position="207"/>
        <end position="225"/>
    </location>
</feature>
<accession>A0ABY8TW27</accession>
<dbReference type="Proteomes" id="UP001244341">
    <property type="component" value="Chromosome 4b"/>
</dbReference>